<dbReference type="SUPFAM" id="SSF88946">
    <property type="entry name" value="Sigma2 domain of RNA polymerase sigma factors"/>
    <property type="match status" value="1"/>
</dbReference>
<evidence type="ECO:0000256" key="5">
    <source>
        <dbReference type="ARBA" id="ARBA00023163"/>
    </source>
</evidence>
<reference evidence="9" key="1">
    <citation type="journal article" date="2015" name="Plant Cell">
        <title>Coordinated rates of evolution between interacting plastid and nuclear genes in Geraniaceae.</title>
        <authorList>
            <person name="Zhang J."/>
            <person name="Ruhlman T.A."/>
            <person name="Sabir J."/>
            <person name="Blazier J.C."/>
            <person name="Jansen R.K."/>
        </authorList>
    </citation>
    <scope>NUCLEOTIDE SEQUENCE</scope>
</reference>
<dbReference type="InterPro" id="IPR007627">
    <property type="entry name" value="RNA_pol_sigma70_r2"/>
</dbReference>
<evidence type="ECO:0000259" key="8">
    <source>
        <dbReference type="PROSITE" id="PS00716"/>
    </source>
</evidence>
<dbReference type="GO" id="GO:0071482">
    <property type="term" value="P:cellular response to light stimulus"/>
    <property type="evidence" value="ECO:0007669"/>
    <property type="project" value="UniProtKB-ARBA"/>
</dbReference>
<evidence type="ECO:0000313" key="9">
    <source>
        <dbReference type="EMBL" id="AKC88784.1"/>
    </source>
</evidence>
<dbReference type="InterPro" id="IPR007624">
    <property type="entry name" value="RNA_pol_sigma70_r3"/>
</dbReference>
<dbReference type="NCBIfam" id="TIGR02937">
    <property type="entry name" value="sigma70-ECF"/>
    <property type="match status" value="1"/>
</dbReference>
<dbReference type="InterPro" id="IPR050239">
    <property type="entry name" value="Sigma-70_RNA_pol_init_factors"/>
</dbReference>
<evidence type="ECO:0000256" key="4">
    <source>
        <dbReference type="ARBA" id="ARBA00023125"/>
    </source>
</evidence>
<dbReference type="EMBL" id="KJ917015">
    <property type="protein sequence ID" value="AKC88784.1"/>
    <property type="molecule type" value="mRNA"/>
</dbReference>
<dbReference type="PANTHER" id="PTHR30603">
    <property type="entry name" value="RNA POLYMERASE SIGMA FACTOR RPO"/>
    <property type="match status" value="1"/>
</dbReference>
<dbReference type="Pfam" id="PF04539">
    <property type="entry name" value="Sigma70_r3"/>
    <property type="match status" value="1"/>
</dbReference>
<accession>A0A0G2SWZ0</accession>
<evidence type="ECO:0000256" key="2">
    <source>
        <dbReference type="ARBA" id="ARBA00023015"/>
    </source>
</evidence>
<dbReference type="PROSITE" id="PS00716">
    <property type="entry name" value="SIGMA70_2"/>
    <property type="match status" value="1"/>
</dbReference>
<dbReference type="CDD" id="cd06171">
    <property type="entry name" value="Sigma70_r4"/>
    <property type="match status" value="1"/>
</dbReference>
<evidence type="ECO:0000256" key="3">
    <source>
        <dbReference type="ARBA" id="ARBA00023082"/>
    </source>
</evidence>
<keyword evidence="2" id="KW-0805">Transcription regulation</keyword>
<keyword evidence="5" id="KW-0804">Transcription</keyword>
<dbReference type="Gene3D" id="1.10.10.10">
    <property type="entry name" value="Winged helix-like DNA-binding domain superfamily/Winged helix DNA-binding domain"/>
    <property type="match status" value="2"/>
</dbReference>
<protein>
    <submittedName>
        <fullName evidence="9">Sigma factor</fullName>
    </submittedName>
</protein>
<dbReference type="SUPFAM" id="SSF88659">
    <property type="entry name" value="Sigma3 and sigma4 domains of RNA polymerase sigma factors"/>
    <property type="match status" value="2"/>
</dbReference>
<evidence type="ECO:0000259" key="7">
    <source>
        <dbReference type="PROSITE" id="PS00715"/>
    </source>
</evidence>
<gene>
    <name evidence="9" type="primary">sig6</name>
</gene>
<feature type="domain" description="RNA polymerase sigma-70" evidence="7">
    <location>
        <begin position="347"/>
        <end position="360"/>
    </location>
</feature>
<dbReference type="InterPro" id="IPR013324">
    <property type="entry name" value="RNA_pol_sigma_r3/r4-like"/>
</dbReference>
<sequence length="560" mass="63355">METASNFLASPPPFPPRTQSRKCASSTSAAPAVTSMPTASLARSFPTSVLLQEQRDEYKPLLHILKEDKISQVTLDRRRMLTDISGKEEDPGYSEQLVQNLEYQLLDWPSLYPLLPSSSMHKDPSLSPTMQPATVSMDLIDVEPSIALALALAKRALSASKQAAMLYEDNEILEDDPNGSLSYSLESTSLTKLPLEKEIAVRSTRLQERRSKKRRVSKLKDVLERNRSKKVKAKRKIKQRGFDQNDPLRPLFSCHQTKLLTYKEELTLIAQIQDLMKLEEVKSKLQSHIGREPTLIEWSKSVGISCRDLQSHIDSGNNSREKLVSANLRLVVHVAKKYLYSGLSLLDLFQAGRLGLITSVYKFKPQGGCRFSTYAYWWIRQAVRKATFECGSFSHLPEHIHALLRKVSKAKRLFVEEGNYHPTNEQIAKRVNITTEKLVGLLNHARKPISLQQKVFAGQNITLEHITADPNIPDPEESAMNALMIRHMRNLIVTTLKPRESQIIKLRYGVGGGRAYTLAEVGLRFGLSRERVRQLQNQSLAKLKQRIKSDGAELFRQLLG</sequence>
<dbReference type="GO" id="GO:0006352">
    <property type="term" value="P:DNA-templated transcription initiation"/>
    <property type="evidence" value="ECO:0007669"/>
    <property type="project" value="InterPro"/>
</dbReference>
<evidence type="ECO:0000256" key="6">
    <source>
        <dbReference type="SAM" id="MobiDB-lite"/>
    </source>
</evidence>
<feature type="compositionally biased region" description="Low complexity" evidence="6">
    <location>
        <begin position="24"/>
        <end position="37"/>
    </location>
</feature>
<dbReference type="PANTHER" id="PTHR30603:SF45">
    <property type="entry name" value="RNA POLYMERASE SIGMA FACTOR SIGF, CHLOROPLASTIC"/>
    <property type="match status" value="1"/>
</dbReference>
<comment type="similarity">
    <text evidence="1">Belongs to the sigma-70 factor family.</text>
</comment>
<dbReference type="Pfam" id="PF04542">
    <property type="entry name" value="Sigma70_r2"/>
    <property type="match status" value="1"/>
</dbReference>
<organism evidence="9">
    <name type="scientific">Pelargonium echinatum</name>
    <dbReference type="NCBI Taxonomy" id="122254"/>
    <lineage>
        <taxon>Eukaryota</taxon>
        <taxon>Viridiplantae</taxon>
        <taxon>Streptophyta</taxon>
        <taxon>Embryophyta</taxon>
        <taxon>Tracheophyta</taxon>
        <taxon>Spermatophyta</taxon>
        <taxon>Magnoliopsida</taxon>
        <taxon>eudicotyledons</taxon>
        <taxon>Gunneridae</taxon>
        <taxon>Pentapetalae</taxon>
        <taxon>rosids</taxon>
        <taxon>malvids</taxon>
        <taxon>Geraniales</taxon>
        <taxon>Geraniaceae</taxon>
        <taxon>Pelargonium</taxon>
    </lineage>
</organism>
<dbReference type="GO" id="GO:0016987">
    <property type="term" value="F:sigma factor activity"/>
    <property type="evidence" value="ECO:0007669"/>
    <property type="project" value="UniProtKB-KW"/>
</dbReference>
<dbReference type="PROSITE" id="PS00715">
    <property type="entry name" value="SIGMA70_1"/>
    <property type="match status" value="1"/>
</dbReference>
<dbReference type="InterPro" id="IPR014284">
    <property type="entry name" value="RNA_pol_sigma-70_dom"/>
</dbReference>
<dbReference type="InterPro" id="IPR000943">
    <property type="entry name" value="RNA_pol_sigma70"/>
</dbReference>
<proteinExistence type="evidence at transcript level"/>
<keyword evidence="4" id="KW-0238">DNA-binding</keyword>
<dbReference type="Gene3D" id="1.20.120.1810">
    <property type="match status" value="1"/>
</dbReference>
<dbReference type="GO" id="GO:0003677">
    <property type="term" value="F:DNA binding"/>
    <property type="evidence" value="ECO:0007669"/>
    <property type="project" value="UniProtKB-KW"/>
</dbReference>
<dbReference type="InterPro" id="IPR036388">
    <property type="entry name" value="WH-like_DNA-bd_sf"/>
</dbReference>
<name>A0A0G2SWZ0_9ROSI</name>
<dbReference type="AlphaFoldDB" id="A0A0G2SWZ0"/>
<feature type="region of interest" description="Disordered" evidence="6">
    <location>
        <begin position="1"/>
        <end position="37"/>
    </location>
</feature>
<dbReference type="InterPro" id="IPR007630">
    <property type="entry name" value="RNA_pol_sigma70_r4"/>
</dbReference>
<dbReference type="PRINTS" id="PR00046">
    <property type="entry name" value="SIGMA70FCT"/>
</dbReference>
<dbReference type="InterPro" id="IPR013325">
    <property type="entry name" value="RNA_pol_sigma_r2"/>
</dbReference>
<feature type="domain" description="RNA polymerase sigma-70" evidence="8">
    <location>
        <begin position="517"/>
        <end position="543"/>
    </location>
</feature>
<dbReference type="Pfam" id="PF04545">
    <property type="entry name" value="Sigma70_r4"/>
    <property type="match status" value="1"/>
</dbReference>
<evidence type="ECO:0000256" key="1">
    <source>
        <dbReference type="ARBA" id="ARBA00007788"/>
    </source>
</evidence>
<keyword evidence="3" id="KW-0731">Sigma factor</keyword>